<dbReference type="Gene3D" id="1.10.1240.10">
    <property type="entry name" value="Methionine synthase domain"/>
    <property type="match status" value="1"/>
</dbReference>
<dbReference type="PANTHER" id="PTHR45833">
    <property type="entry name" value="METHIONINE SYNTHASE"/>
    <property type="match status" value="1"/>
</dbReference>
<accession>A0A368XP71</accession>
<dbReference type="InterPro" id="IPR050554">
    <property type="entry name" value="Met_Synthase/Corrinoid"/>
</dbReference>
<organism evidence="4 5">
    <name type="scientific">Saliterribacillus persicus</name>
    <dbReference type="NCBI Taxonomy" id="930114"/>
    <lineage>
        <taxon>Bacteria</taxon>
        <taxon>Bacillati</taxon>
        <taxon>Bacillota</taxon>
        <taxon>Bacilli</taxon>
        <taxon>Bacillales</taxon>
        <taxon>Bacillaceae</taxon>
        <taxon>Saliterribacillus</taxon>
    </lineage>
</organism>
<evidence type="ECO:0000313" key="5">
    <source>
        <dbReference type="Proteomes" id="UP000252585"/>
    </source>
</evidence>
<dbReference type="Pfam" id="PF02310">
    <property type="entry name" value="B12-binding"/>
    <property type="match status" value="1"/>
</dbReference>
<gene>
    <name evidence="4" type="ORF">DFR57_107190</name>
</gene>
<dbReference type="EMBL" id="QPJJ01000007">
    <property type="protein sequence ID" value="RCW69800.1"/>
    <property type="molecule type" value="Genomic_DNA"/>
</dbReference>
<feature type="domain" description="B12-binding" evidence="3">
    <location>
        <begin position="87"/>
        <end position="214"/>
    </location>
</feature>
<dbReference type="AlphaFoldDB" id="A0A368XP71"/>
<evidence type="ECO:0000256" key="2">
    <source>
        <dbReference type="ARBA" id="ARBA00023285"/>
    </source>
</evidence>
<name>A0A368XP71_9BACI</name>
<evidence type="ECO:0000313" key="4">
    <source>
        <dbReference type="EMBL" id="RCW69800.1"/>
    </source>
</evidence>
<dbReference type="GO" id="GO:0046653">
    <property type="term" value="P:tetrahydrofolate metabolic process"/>
    <property type="evidence" value="ECO:0007669"/>
    <property type="project" value="TreeGrafter"/>
</dbReference>
<dbReference type="InterPro" id="IPR003759">
    <property type="entry name" value="Cbl-bd_cap"/>
</dbReference>
<dbReference type="GO" id="GO:0031419">
    <property type="term" value="F:cobalamin binding"/>
    <property type="evidence" value="ECO:0007669"/>
    <property type="project" value="InterPro"/>
</dbReference>
<dbReference type="GO" id="GO:0050667">
    <property type="term" value="P:homocysteine metabolic process"/>
    <property type="evidence" value="ECO:0007669"/>
    <property type="project" value="TreeGrafter"/>
</dbReference>
<dbReference type="Proteomes" id="UP000252585">
    <property type="component" value="Unassembled WGS sequence"/>
</dbReference>
<dbReference type="SUPFAM" id="SSF52242">
    <property type="entry name" value="Cobalamin (vitamin B12)-binding domain"/>
    <property type="match status" value="1"/>
</dbReference>
<dbReference type="PROSITE" id="PS51332">
    <property type="entry name" value="B12_BINDING"/>
    <property type="match status" value="1"/>
</dbReference>
<keyword evidence="5" id="KW-1185">Reference proteome</keyword>
<protein>
    <submittedName>
        <fullName evidence="4">Methanogenic corrinoid protein MtbC1</fullName>
    </submittedName>
</protein>
<evidence type="ECO:0000256" key="1">
    <source>
        <dbReference type="ARBA" id="ARBA00022723"/>
    </source>
</evidence>
<dbReference type="PANTHER" id="PTHR45833:SF1">
    <property type="entry name" value="METHIONINE SYNTHASE"/>
    <property type="match status" value="1"/>
</dbReference>
<dbReference type="GO" id="GO:0046872">
    <property type="term" value="F:metal ion binding"/>
    <property type="evidence" value="ECO:0007669"/>
    <property type="project" value="UniProtKB-KW"/>
</dbReference>
<dbReference type="InterPro" id="IPR036594">
    <property type="entry name" value="Meth_synthase_dom"/>
</dbReference>
<dbReference type="Gene3D" id="3.40.50.280">
    <property type="entry name" value="Cobalamin-binding domain"/>
    <property type="match status" value="1"/>
</dbReference>
<evidence type="ECO:0000259" key="3">
    <source>
        <dbReference type="PROSITE" id="PS51332"/>
    </source>
</evidence>
<comment type="caution">
    <text evidence="4">The sequence shown here is derived from an EMBL/GenBank/DDBJ whole genome shotgun (WGS) entry which is preliminary data.</text>
</comment>
<reference evidence="4 5" key="1">
    <citation type="submission" date="2018-07" db="EMBL/GenBank/DDBJ databases">
        <title>Genomic Encyclopedia of Type Strains, Phase IV (KMG-IV): sequencing the most valuable type-strain genomes for metagenomic binning, comparative biology and taxonomic classification.</title>
        <authorList>
            <person name="Goeker M."/>
        </authorList>
    </citation>
    <scope>NUCLEOTIDE SEQUENCE [LARGE SCALE GENOMIC DNA]</scope>
    <source>
        <strain evidence="4 5">DSM 27696</strain>
    </source>
</reference>
<dbReference type="InterPro" id="IPR036724">
    <property type="entry name" value="Cobalamin-bd_sf"/>
</dbReference>
<dbReference type="InterPro" id="IPR006158">
    <property type="entry name" value="Cobalamin-bd"/>
</dbReference>
<keyword evidence="1" id="KW-0479">Metal-binding</keyword>
<dbReference type="Pfam" id="PF02607">
    <property type="entry name" value="B12-binding_2"/>
    <property type="match status" value="1"/>
</dbReference>
<dbReference type="RefSeq" id="WP_170132959.1">
    <property type="nucleotide sequence ID" value="NZ_QPJJ01000007.1"/>
</dbReference>
<dbReference type="GO" id="GO:0005829">
    <property type="term" value="C:cytosol"/>
    <property type="evidence" value="ECO:0007669"/>
    <property type="project" value="TreeGrafter"/>
</dbReference>
<sequence length="217" mass="24817">MQQTYEKFAAFLLEGNHKEAYELLQNEKEDSLTIYMEIVTKAMQHIGELWQTNQITVADEHLATSVCDYVLSHYTFKHMSKEEETAKHKIMFLCLEEEQHTIGTKMAAALCQEKNWKVKLLGANLPLEYVISSANKWKPDVIGLSAAIAYRLPVLKQYIETLEELEGKPKVIISGRLASTFDLSNYQSDQTFVLKDLRSFNSWLENYQKGVSVNGAS</sequence>
<proteinExistence type="predicted"/>
<keyword evidence="2" id="KW-0170">Cobalt</keyword>
<dbReference type="GO" id="GO:0008705">
    <property type="term" value="F:methionine synthase activity"/>
    <property type="evidence" value="ECO:0007669"/>
    <property type="project" value="TreeGrafter"/>
</dbReference>